<feature type="transmembrane region" description="Helical" evidence="2">
    <location>
        <begin position="222"/>
        <end position="240"/>
    </location>
</feature>
<feature type="compositionally biased region" description="Low complexity" evidence="1">
    <location>
        <begin position="177"/>
        <end position="196"/>
    </location>
</feature>
<dbReference type="EMBL" id="JBHUDK010000005">
    <property type="protein sequence ID" value="MFD1598561.1"/>
    <property type="molecule type" value="Genomic_DNA"/>
</dbReference>
<evidence type="ECO:0000256" key="2">
    <source>
        <dbReference type="SAM" id="Phobius"/>
    </source>
</evidence>
<proteinExistence type="predicted"/>
<keyword evidence="2" id="KW-0812">Transmembrane</keyword>
<comment type="caution">
    <text evidence="3">The sequence shown here is derived from an EMBL/GenBank/DDBJ whole genome shotgun (WGS) entry which is preliminary data.</text>
</comment>
<dbReference type="AlphaFoldDB" id="A0ABD6CKG0"/>
<feature type="transmembrane region" description="Helical" evidence="2">
    <location>
        <begin position="97"/>
        <end position="124"/>
    </location>
</feature>
<feature type="transmembrane region" description="Helical" evidence="2">
    <location>
        <begin position="330"/>
        <end position="350"/>
    </location>
</feature>
<feature type="transmembrane region" description="Helical" evidence="2">
    <location>
        <begin position="252"/>
        <end position="271"/>
    </location>
</feature>
<gene>
    <name evidence="3" type="ORF">ACFSBX_06275</name>
</gene>
<dbReference type="InterPro" id="IPR038880">
    <property type="entry name" value="MJ0871-like"/>
</dbReference>
<feature type="transmembrane region" description="Helical" evidence="2">
    <location>
        <begin position="292"/>
        <end position="310"/>
    </location>
</feature>
<protein>
    <submittedName>
        <fullName evidence="3">Nucleoside recognition protein</fullName>
    </submittedName>
</protein>
<keyword evidence="2" id="KW-1133">Transmembrane helix</keyword>
<evidence type="ECO:0000313" key="4">
    <source>
        <dbReference type="Proteomes" id="UP001597085"/>
    </source>
</evidence>
<feature type="transmembrane region" description="Helical" evidence="2">
    <location>
        <begin position="21"/>
        <end position="44"/>
    </location>
</feature>
<organism evidence="3 4">
    <name type="scientific">Halobellus rarus</name>
    <dbReference type="NCBI Taxonomy" id="1126237"/>
    <lineage>
        <taxon>Archaea</taxon>
        <taxon>Methanobacteriati</taxon>
        <taxon>Methanobacteriota</taxon>
        <taxon>Stenosarchaea group</taxon>
        <taxon>Halobacteria</taxon>
        <taxon>Halobacteriales</taxon>
        <taxon>Haloferacaceae</taxon>
        <taxon>Halobellus</taxon>
    </lineage>
</organism>
<keyword evidence="2" id="KW-0472">Membrane</keyword>
<keyword evidence="4" id="KW-1185">Reference proteome</keyword>
<name>A0ABD6CKG0_9EURY</name>
<accession>A0ABD6CKG0</accession>
<dbReference type="RefSeq" id="WP_256419793.1">
    <property type="nucleotide sequence ID" value="NZ_JANHDI010000001.1"/>
</dbReference>
<dbReference type="PANTHER" id="PTHR38139:SF1">
    <property type="entry name" value="NUCLEOSIDE TRANSPORTER_FEOB GTPASE GATE DOMAIN-CONTAINING PROTEIN"/>
    <property type="match status" value="1"/>
</dbReference>
<dbReference type="Proteomes" id="UP001597085">
    <property type="component" value="Unassembled WGS sequence"/>
</dbReference>
<dbReference type="PANTHER" id="PTHR38139">
    <property type="entry name" value="GATE DOMAIN-CONTAINING PROTEIN"/>
    <property type="match status" value="1"/>
</dbReference>
<sequence length="352" mass="36425">MQPAGIVESVWPVLVEVAPRVARIAVFIAVGVFLANVAVGFGLVEKIATVSKYLTRPANLPDEVGTAIVTTAASTTAGYGMLADFRESGRLDDVETLIAVTMNTFFGFVQHIFTFYAPVLIPILGLEVGLLYVGARAAIALGITIAGVLAGAILLSRREGVSDRVDAPATTPDGGIASATDDADPAATGGETGAAAVDDDSEPPLDVLRTAGEKTWPKLKRIVPRLAVVYALVTLLVRTYDLESATAIAEPLTALLGLPGASLPVIAVFAFDTTAGAATIAPMIGSTFTPRTAVATMLLGGIVSFAVSTFKRSIPFQYGIWGPKFGSKVIAVNTALKIVFIAAALLLLLAPM</sequence>
<feature type="transmembrane region" description="Helical" evidence="2">
    <location>
        <begin position="130"/>
        <end position="155"/>
    </location>
</feature>
<feature type="region of interest" description="Disordered" evidence="1">
    <location>
        <begin position="164"/>
        <end position="202"/>
    </location>
</feature>
<evidence type="ECO:0000313" key="3">
    <source>
        <dbReference type="EMBL" id="MFD1598561.1"/>
    </source>
</evidence>
<evidence type="ECO:0000256" key="1">
    <source>
        <dbReference type="SAM" id="MobiDB-lite"/>
    </source>
</evidence>
<reference evidence="3 4" key="1">
    <citation type="journal article" date="2019" name="Int. J. Syst. Evol. Microbiol.">
        <title>The Global Catalogue of Microorganisms (GCM) 10K type strain sequencing project: providing services to taxonomists for standard genome sequencing and annotation.</title>
        <authorList>
            <consortium name="The Broad Institute Genomics Platform"/>
            <consortium name="The Broad Institute Genome Sequencing Center for Infectious Disease"/>
            <person name="Wu L."/>
            <person name="Ma J."/>
        </authorList>
    </citation>
    <scope>NUCLEOTIDE SEQUENCE [LARGE SCALE GENOMIC DNA]</scope>
    <source>
        <strain evidence="3 4">CGMCC 1.12121</strain>
    </source>
</reference>